<comment type="caution">
    <text evidence="1">The sequence shown here is derived from an EMBL/GenBank/DDBJ whole genome shotgun (WGS) entry which is preliminary data.</text>
</comment>
<keyword evidence="2" id="KW-1185">Reference proteome</keyword>
<gene>
    <name evidence="1" type="ORF">HLB44_36610</name>
</gene>
<evidence type="ECO:0000313" key="1">
    <source>
        <dbReference type="EMBL" id="NRF72482.1"/>
    </source>
</evidence>
<dbReference type="Proteomes" id="UP000737171">
    <property type="component" value="Unassembled WGS sequence"/>
</dbReference>
<evidence type="ECO:0000313" key="2">
    <source>
        <dbReference type="Proteomes" id="UP000737171"/>
    </source>
</evidence>
<organism evidence="1 2">
    <name type="scientific">Pseudaquabacterium terrae</name>
    <dbReference type="NCBI Taxonomy" id="2732868"/>
    <lineage>
        <taxon>Bacteria</taxon>
        <taxon>Pseudomonadati</taxon>
        <taxon>Pseudomonadota</taxon>
        <taxon>Betaproteobacteria</taxon>
        <taxon>Burkholderiales</taxon>
        <taxon>Sphaerotilaceae</taxon>
        <taxon>Pseudaquabacterium</taxon>
    </lineage>
</organism>
<sequence>MAIWQFDLTFVPIGDPMPVQGPDGHEARSFRAHKVSAAKAWLSERFGAPREVLEDWFIYGPNDGSRVDLLFNPDGSAEISARIDARSEAVEFATALCELSALVDGQPFSVEFWKLLEVKPSAIGLALERSRAAAFIRDPEKVLRGAGSGA</sequence>
<name>A0ABX2EUQ4_9BURK</name>
<reference evidence="1 2" key="1">
    <citation type="submission" date="2020-05" db="EMBL/GenBank/DDBJ databases">
        <title>Aquincola sp. isolate from soil.</title>
        <authorList>
            <person name="Han J."/>
            <person name="Kim D.-U."/>
        </authorList>
    </citation>
    <scope>NUCLEOTIDE SEQUENCE [LARGE SCALE GENOMIC DNA]</scope>
    <source>
        <strain evidence="1 2">S2</strain>
    </source>
</reference>
<accession>A0ABX2EUQ4</accession>
<dbReference type="EMBL" id="JABRWJ010000040">
    <property type="protein sequence ID" value="NRF72482.1"/>
    <property type="molecule type" value="Genomic_DNA"/>
</dbReference>
<protein>
    <submittedName>
        <fullName evidence="1">Uncharacterized protein</fullName>
    </submittedName>
</protein>
<proteinExistence type="predicted"/>
<dbReference type="RefSeq" id="WP_173135782.1">
    <property type="nucleotide sequence ID" value="NZ_JABRWJ010000040.1"/>
</dbReference>